<gene>
    <name evidence="2" type="ORF">E0H45_19150</name>
</gene>
<accession>A0A4R0HF47</accession>
<dbReference type="InterPro" id="IPR009381">
    <property type="entry name" value="Trehalose_catabolism_ThuA_prok"/>
</dbReference>
<keyword evidence="3" id="KW-1185">Reference proteome</keyword>
<organism evidence="2 3">
    <name type="scientific">Kribbella soli</name>
    <dbReference type="NCBI Taxonomy" id="1124743"/>
    <lineage>
        <taxon>Bacteria</taxon>
        <taxon>Bacillati</taxon>
        <taxon>Actinomycetota</taxon>
        <taxon>Actinomycetes</taxon>
        <taxon>Propionibacteriales</taxon>
        <taxon>Kribbellaceae</taxon>
        <taxon>Kribbella</taxon>
    </lineage>
</organism>
<dbReference type="Pfam" id="PF06283">
    <property type="entry name" value="ThuA"/>
    <property type="match status" value="1"/>
</dbReference>
<sequence>MSALRVTVWNENVHEGKDESVQRVYPEGIHEVVADGIRTGLGPDAVVTTATLDQPEQGLPADVVRQTDVLVWWSHIANDQVCDEVVDRVITRVEQGMGLVLLHSALYSKVSLELLGTSCALDHWAPNNEQRVYTVKRGHPIAEGVPSPIVIPADELYAEPCDLPEPDELVFISSYSGGAVFRSGCCFRRGDGRIFYFSPGDQQYPVYRQSEVRKVIANAVAWVAPADPRAGATEDR</sequence>
<dbReference type="InterPro" id="IPR029010">
    <property type="entry name" value="ThuA-like"/>
</dbReference>
<dbReference type="AlphaFoldDB" id="A0A4R0HF47"/>
<evidence type="ECO:0000313" key="2">
    <source>
        <dbReference type="EMBL" id="TCC08040.1"/>
    </source>
</evidence>
<reference evidence="2 3" key="1">
    <citation type="submission" date="2019-02" db="EMBL/GenBank/DDBJ databases">
        <title>Kribbella capetownensis sp. nov. and Kribbella speibonae sp. nov., isolated from soil.</title>
        <authorList>
            <person name="Curtis S.M."/>
            <person name="Norton I."/>
            <person name="Everest G.J."/>
            <person name="Meyers P.R."/>
        </authorList>
    </citation>
    <scope>NUCLEOTIDE SEQUENCE [LARGE SCALE GENOMIC DNA]</scope>
    <source>
        <strain evidence="2 3">KCTC 29219</strain>
    </source>
</reference>
<dbReference type="Proteomes" id="UP000292346">
    <property type="component" value="Unassembled WGS sequence"/>
</dbReference>
<name>A0A4R0HF47_9ACTN</name>
<dbReference type="OrthoDB" id="3814829at2"/>
<feature type="domain" description="ThuA-like" evidence="1">
    <location>
        <begin position="5"/>
        <end position="223"/>
    </location>
</feature>
<dbReference type="SUPFAM" id="SSF52317">
    <property type="entry name" value="Class I glutamine amidotransferase-like"/>
    <property type="match status" value="1"/>
</dbReference>
<dbReference type="Gene3D" id="3.40.50.880">
    <property type="match status" value="1"/>
</dbReference>
<dbReference type="InterPro" id="IPR029062">
    <property type="entry name" value="Class_I_gatase-like"/>
</dbReference>
<dbReference type="PIRSF" id="PIRSF030013">
    <property type="entry name" value="ThuA"/>
    <property type="match status" value="1"/>
</dbReference>
<dbReference type="RefSeq" id="WP_131339082.1">
    <property type="nucleotide sequence ID" value="NZ_SJJZ01000002.1"/>
</dbReference>
<dbReference type="EMBL" id="SJJZ01000002">
    <property type="protein sequence ID" value="TCC08040.1"/>
    <property type="molecule type" value="Genomic_DNA"/>
</dbReference>
<evidence type="ECO:0000259" key="1">
    <source>
        <dbReference type="Pfam" id="PF06283"/>
    </source>
</evidence>
<comment type="caution">
    <text evidence="2">The sequence shown here is derived from an EMBL/GenBank/DDBJ whole genome shotgun (WGS) entry which is preliminary data.</text>
</comment>
<protein>
    <submittedName>
        <fullName evidence="2">Trehalose utilization protein ThuA</fullName>
    </submittedName>
</protein>
<evidence type="ECO:0000313" key="3">
    <source>
        <dbReference type="Proteomes" id="UP000292346"/>
    </source>
</evidence>
<proteinExistence type="predicted"/>